<protein>
    <submittedName>
        <fullName evidence="1">Uncharacterized protein</fullName>
    </submittedName>
</protein>
<organism evidence="1 2">
    <name type="scientific">Ixodes persulcatus</name>
    <name type="common">Taiga tick</name>
    <dbReference type="NCBI Taxonomy" id="34615"/>
    <lineage>
        <taxon>Eukaryota</taxon>
        <taxon>Metazoa</taxon>
        <taxon>Ecdysozoa</taxon>
        <taxon>Arthropoda</taxon>
        <taxon>Chelicerata</taxon>
        <taxon>Arachnida</taxon>
        <taxon>Acari</taxon>
        <taxon>Parasitiformes</taxon>
        <taxon>Ixodida</taxon>
        <taxon>Ixodoidea</taxon>
        <taxon>Ixodidae</taxon>
        <taxon>Ixodinae</taxon>
        <taxon>Ixodes</taxon>
    </lineage>
</organism>
<dbReference type="EMBL" id="JABSTQ010009812">
    <property type="protein sequence ID" value="KAG0425674.1"/>
    <property type="molecule type" value="Genomic_DNA"/>
</dbReference>
<proteinExistence type="predicted"/>
<evidence type="ECO:0000313" key="1">
    <source>
        <dbReference type="EMBL" id="KAG0425674.1"/>
    </source>
</evidence>
<keyword evidence="2" id="KW-1185">Reference proteome</keyword>
<name>A0AC60PY17_IXOPE</name>
<evidence type="ECO:0000313" key="2">
    <source>
        <dbReference type="Proteomes" id="UP000805193"/>
    </source>
</evidence>
<reference evidence="1 2" key="1">
    <citation type="journal article" date="2020" name="Cell">
        <title>Large-Scale Comparative Analyses of Tick Genomes Elucidate Their Genetic Diversity and Vector Capacities.</title>
        <authorList>
            <consortium name="Tick Genome and Microbiome Consortium (TIGMIC)"/>
            <person name="Jia N."/>
            <person name="Wang J."/>
            <person name="Shi W."/>
            <person name="Du L."/>
            <person name="Sun Y."/>
            <person name="Zhan W."/>
            <person name="Jiang J.F."/>
            <person name="Wang Q."/>
            <person name="Zhang B."/>
            <person name="Ji P."/>
            <person name="Bell-Sakyi L."/>
            <person name="Cui X.M."/>
            <person name="Yuan T.T."/>
            <person name="Jiang B.G."/>
            <person name="Yang W.F."/>
            <person name="Lam T.T."/>
            <person name="Chang Q.C."/>
            <person name="Ding S.J."/>
            <person name="Wang X.J."/>
            <person name="Zhu J.G."/>
            <person name="Ruan X.D."/>
            <person name="Zhao L."/>
            <person name="Wei J.T."/>
            <person name="Ye R.Z."/>
            <person name="Que T.C."/>
            <person name="Du C.H."/>
            <person name="Zhou Y.H."/>
            <person name="Cheng J.X."/>
            <person name="Dai P.F."/>
            <person name="Guo W.B."/>
            <person name="Han X.H."/>
            <person name="Huang E.J."/>
            <person name="Li L.F."/>
            <person name="Wei W."/>
            <person name="Gao Y.C."/>
            <person name="Liu J.Z."/>
            <person name="Shao H.Z."/>
            <person name="Wang X."/>
            <person name="Wang C.C."/>
            <person name="Yang T.C."/>
            <person name="Huo Q.B."/>
            <person name="Li W."/>
            <person name="Chen H.Y."/>
            <person name="Chen S.E."/>
            <person name="Zhou L.G."/>
            <person name="Ni X.B."/>
            <person name="Tian J.H."/>
            <person name="Sheng Y."/>
            <person name="Liu T."/>
            <person name="Pan Y.S."/>
            <person name="Xia L.Y."/>
            <person name="Li J."/>
            <person name="Zhao F."/>
            <person name="Cao W.C."/>
        </authorList>
    </citation>
    <scope>NUCLEOTIDE SEQUENCE [LARGE SCALE GENOMIC DNA]</scope>
    <source>
        <strain evidence="1">Iper-2018</strain>
    </source>
</reference>
<gene>
    <name evidence="1" type="ORF">HPB47_027188</name>
</gene>
<comment type="caution">
    <text evidence="1">The sequence shown here is derived from an EMBL/GenBank/DDBJ whole genome shotgun (WGS) entry which is preliminary data.</text>
</comment>
<accession>A0AC60PY17</accession>
<dbReference type="Proteomes" id="UP000805193">
    <property type="component" value="Unassembled WGS sequence"/>
</dbReference>
<sequence>MSGFGQQHTAYNIGQKLEDVVETWLVPLGVKVGIVTSDNAQNVVKALNDRGMKRAPCMAHCLNLVVKASLTKSGAELEETLKAARAIVGHFRHSASAQRQLEAIQLRHGLPVHKLLQDVLTRWNSTFYMAERLSEQRRAVSEFFEDSTKHYLAPRQWALLKAMATVLKPFEEATRLLCMDTSTLGQVLPLLTFIERTVTHTMTDITTGDEDGGNKAQTKICMHIFGIFVRDSLLIGTETVAPVGVFGVSTLSKHLCDDGIAQLRDIDVSSGSAIYPDAVSSSLINPEAPSCVALEGDPEAASPAEAVLVAFCL</sequence>